<feature type="domain" description="DUF4806" evidence="2">
    <location>
        <begin position="191"/>
        <end position="263"/>
    </location>
</feature>
<evidence type="ECO:0000313" key="5">
    <source>
        <dbReference type="RefSeq" id="XP_065652004.1"/>
    </source>
</evidence>
<sequence length="307" mass="33502">MRFITSKRISSDSDTDNEEYPRKKSNLLQPPSPPLRINSNVQYNPSSSTSVQSLQITHCHWPCTTNFPVGFSVGHVSPAICNTPTTSSTSQHSPSTAHDTTLVSVAKVVPDIGQDIQADLCTLFTDVPSSSSLSAMSFHSGGSNLRPYLEAILKTVHEIKVTQTIHGNILNAFVQQKNVVSQASQLSRGIIPIKELHDFQLLNNQLKTDYNISKALASHLSSRGGRKVFEAVARMMKAMMPVNIALQFNYSGTNNKKGIKGTDFFIILCSAVQQNVLTSSATAKDIKIAIGKWFTGANLIMQNVKVL</sequence>
<evidence type="ECO:0000313" key="3">
    <source>
        <dbReference type="Proteomes" id="UP001652625"/>
    </source>
</evidence>
<evidence type="ECO:0000313" key="4">
    <source>
        <dbReference type="RefSeq" id="XP_065652003.1"/>
    </source>
</evidence>
<dbReference type="InterPro" id="IPR032071">
    <property type="entry name" value="DUF4806"/>
</dbReference>
<accession>A0ABM4BS76</accession>
<gene>
    <name evidence="4 5" type="primary">LOC136079715</name>
</gene>
<dbReference type="PANTHER" id="PTHR34153:SF2">
    <property type="entry name" value="SI:CH211-262H13.3-RELATED"/>
    <property type="match status" value="1"/>
</dbReference>
<reference evidence="4 5" key="1">
    <citation type="submission" date="2025-05" db="UniProtKB">
        <authorList>
            <consortium name="RefSeq"/>
        </authorList>
    </citation>
    <scope>IDENTIFICATION</scope>
</reference>
<dbReference type="RefSeq" id="XP_065652003.1">
    <property type="nucleotide sequence ID" value="XM_065795931.1"/>
</dbReference>
<dbReference type="Pfam" id="PF16064">
    <property type="entry name" value="DUF4806"/>
    <property type="match status" value="1"/>
</dbReference>
<dbReference type="GeneID" id="136079715"/>
<name>A0ABM4BS76_HYDVU</name>
<dbReference type="RefSeq" id="XP_065652004.1">
    <property type="nucleotide sequence ID" value="XM_065795932.1"/>
</dbReference>
<keyword evidence="3" id="KW-1185">Reference proteome</keyword>
<organism evidence="3 5">
    <name type="scientific">Hydra vulgaris</name>
    <name type="common">Hydra</name>
    <name type="synonym">Hydra attenuata</name>
    <dbReference type="NCBI Taxonomy" id="6087"/>
    <lineage>
        <taxon>Eukaryota</taxon>
        <taxon>Metazoa</taxon>
        <taxon>Cnidaria</taxon>
        <taxon>Hydrozoa</taxon>
        <taxon>Hydroidolina</taxon>
        <taxon>Anthoathecata</taxon>
        <taxon>Aplanulata</taxon>
        <taxon>Hydridae</taxon>
        <taxon>Hydra</taxon>
    </lineage>
</organism>
<feature type="region of interest" description="Disordered" evidence="1">
    <location>
        <begin position="1"/>
        <end position="34"/>
    </location>
</feature>
<protein>
    <submittedName>
        <fullName evidence="4 5">Uncharacterized protein LOC136079715</fullName>
    </submittedName>
</protein>
<proteinExistence type="predicted"/>
<evidence type="ECO:0000259" key="2">
    <source>
        <dbReference type="Pfam" id="PF16064"/>
    </source>
</evidence>
<dbReference type="Proteomes" id="UP001652625">
    <property type="component" value="Chromosome 04"/>
</dbReference>
<dbReference type="PANTHER" id="PTHR34153">
    <property type="entry name" value="SI:CH211-262H13.3-RELATED-RELATED"/>
    <property type="match status" value="1"/>
</dbReference>
<evidence type="ECO:0000256" key="1">
    <source>
        <dbReference type="SAM" id="MobiDB-lite"/>
    </source>
</evidence>